<dbReference type="PANTHER" id="PTHR30537:SF5">
    <property type="entry name" value="HTH-TYPE TRANSCRIPTIONAL ACTIVATOR TTDR-RELATED"/>
    <property type="match status" value="1"/>
</dbReference>
<dbReference type="FunFam" id="1.10.10.10:FF:000001">
    <property type="entry name" value="LysR family transcriptional regulator"/>
    <property type="match status" value="1"/>
</dbReference>
<dbReference type="RefSeq" id="WP_126840616.1">
    <property type="nucleotide sequence ID" value="NZ_PIQH01000001.1"/>
</dbReference>
<dbReference type="Pfam" id="PF03466">
    <property type="entry name" value="LysR_substrate"/>
    <property type="match status" value="1"/>
</dbReference>
<feature type="domain" description="HTH lysR-type" evidence="5">
    <location>
        <begin position="7"/>
        <end position="64"/>
    </location>
</feature>
<name>A0A432ZTN1_9GAMM</name>
<dbReference type="SUPFAM" id="SSF46785">
    <property type="entry name" value="Winged helix' DNA-binding domain"/>
    <property type="match status" value="1"/>
</dbReference>
<dbReference type="AlphaFoldDB" id="A0A432ZTN1"/>
<protein>
    <submittedName>
        <fullName evidence="6">LysR family transcriptional regulator</fullName>
    </submittedName>
</protein>
<dbReference type="InterPro" id="IPR036388">
    <property type="entry name" value="WH-like_DNA-bd_sf"/>
</dbReference>
<keyword evidence="3" id="KW-0238">DNA-binding</keyword>
<keyword evidence="2" id="KW-0805">Transcription regulation</keyword>
<dbReference type="OrthoDB" id="6787458at2"/>
<evidence type="ECO:0000256" key="3">
    <source>
        <dbReference type="ARBA" id="ARBA00023125"/>
    </source>
</evidence>
<dbReference type="InterPro" id="IPR005119">
    <property type="entry name" value="LysR_subst-bd"/>
</dbReference>
<dbReference type="InterPro" id="IPR036390">
    <property type="entry name" value="WH_DNA-bd_sf"/>
</dbReference>
<dbReference type="InterPro" id="IPR058163">
    <property type="entry name" value="LysR-type_TF_proteobact-type"/>
</dbReference>
<evidence type="ECO:0000256" key="4">
    <source>
        <dbReference type="ARBA" id="ARBA00023163"/>
    </source>
</evidence>
<keyword evidence="4" id="KW-0804">Transcription</keyword>
<evidence type="ECO:0000313" key="6">
    <source>
        <dbReference type="EMBL" id="RUO81270.1"/>
    </source>
</evidence>
<dbReference type="PROSITE" id="PS50931">
    <property type="entry name" value="HTH_LYSR"/>
    <property type="match status" value="1"/>
</dbReference>
<sequence length="294" mass="33561">MKNKTLPSLNALRVFDVAARSQSFKQAAQQLGVTQSAVTRQIQALEEQLSTRLFQRDNRVHALTQAGLELAPELAQIFSQLQSVVDRVAIQQPQQTTQLTIAISSHWLRWWLSDQLADFQSLYPHVQLNFQRCSDYLQHDSAAEAAAALQHEKWDLVIAGGHLNDRQLRETRLCDRTLVPVSRQAQVSDPFSLTWLMDRQNPEHQAYEKQHSKLQHARKQQADDCGMAIDLLKSAAAATLVDQKLLEHPELQQLTRYSELSAQTAKGMQMFYKSRKRQPVALVAFMKWLQLRAS</sequence>
<dbReference type="SUPFAM" id="SSF53850">
    <property type="entry name" value="Periplasmic binding protein-like II"/>
    <property type="match status" value="1"/>
</dbReference>
<dbReference type="Proteomes" id="UP000287996">
    <property type="component" value="Unassembled WGS sequence"/>
</dbReference>
<comment type="caution">
    <text evidence="6">The sequence shown here is derived from an EMBL/GenBank/DDBJ whole genome shotgun (WGS) entry which is preliminary data.</text>
</comment>
<dbReference type="GO" id="GO:0043565">
    <property type="term" value="F:sequence-specific DNA binding"/>
    <property type="evidence" value="ECO:0007669"/>
    <property type="project" value="TreeGrafter"/>
</dbReference>
<evidence type="ECO:0000256" key="1">
    <source>
        <dbReference type="ARBA" id="ARBA00009437"/>
    </source>
</evidence>
<accession>A0A432ZTN1</accession>
<evidence type="ECO:0000313" key="7">
    <source>
        <dbReference type="Proteomes" id="UP000287996"/>
    </source>
</evidence>
<keyword evidence="7" id="KW-1185">Reference proteome</keyword>
<dbReference type="Gene3D" id="3.40.190.290">
    <property type="match status" value="1"/>
</dbReference>
<organism evidence="6 7">
    <name type="scientific">Idiomarina tyrosinivorans</name>
    <dbReference type="NCBI Taxonomy" id="1445662"/>
    <lineage>
        <taxon>Bacteria</taxon>
        <taxon>Pseudomonadati</taxon>
        <taxon>Pseudomonadota</taxon>
        <taxon>Gammaproteobacteria</taxon>
        <taxon>Alteromonadales</taxon>
        <taxon>Idiomarinaceae</taxon>
        <taxon>Idiomarina</taxon>
    </lineage>
</organism>
<comment type="similarity">
    <text evidence="1">Belongs to the LysR transcriptional regulatory family.</text>
</comment>
<gene>
    <name evidence="6" type="ORF">CWI84_00470</name>
</gene>
<dbReference type="PRINTS" id="PR00039">
    <property type="entry name" value="HTHLYSR"/>
</dbReference>
<proteinExistence type="inferred from homology"/>
<reference evidence="6 7" key="1">
    <citation type="journal article" date="2011" name="Front. Microbiol.">
        <title>Genomic signatures of strain selection and enhancement in Bacillus atrophaeus var. globigii, a historical biowarfare simulant.</title>
        <authorList>
            <person name="Gibbons H.S."/>
            <person name="Broomall S.M."/>
            <person name="McNew L.A."/>
            <person name="Daligault H."/>
            <person name="Chapman C."/>
            <person name="Bruce D."/>
            <person name="Karavis M."/>
            <person name="Krepps M."/>
            <person name="McGregor P.A."/>
            <person name="Hong C."/>
            <person name="Park K.H."/>
            <person name="Akmal A."/>
            <person name="Feldman A."/>
            <person name="Lin J.S."/>
            <person name="Chang W.E."/>
            <person name="Higgs B.W."/>
            <person name="Demirev P."/>
            <person name="Lindquist J."/>
            <person name="Liem A."/>
            <person name="Fochler E."/>
            <person name="Read T.D."/>
            <person name="Tapia R."/>
            <person name="Johnson S."/>
            <person name="Bishop-Lilly K.A."/>
            <person name="Detter C."/>
            <person name="Han C."/>
            <person name="Sozhamannan S."/>
            <person name="Rosenzweig C.N."/>
            <person name="Skowronski E.W."/>
        </authorList>
    </citation>
    <scope>NUCLEOTIDE SEQUENCE [LARGE SCALE GENOMIC DNA]</scope>
    <source>
        <strain evidence="6 7">CC-PW-9</strain>
    </source>
</reference>
<evidence type="ECO:0000259" key="5">
    <source>
        <dbReference type="PROSITE" id="PS50931"/>
    </source>
</evidence>
<dbReference type="Gene3D" id="1.10.10.10">
    <property type="entry name" value="Winged helix-like DNA-binding domain superfamily/Winged helix DNA-binding domain"/>
    <property type="match status" value="1"/>
</dbReference>
<evidence type="ECO:0000256" key="2">
    <source>
        <dbReference type="ARBA" id="ARBA00023015"/>
    </source>
</evidence>
<dbReference type="EMBL" id="PIQH01000001">
    <property type="protein sequence ID" value="RUO81270.1"/>
    <property type="molecule type" value="Genomic_DNA"/>
</dbReference>
<dbReference type="InterPro" id="IPR000847">
    <property type="entry name" value="LysR_HTH_N"/>
</dbReference>
<dbReference type="Pfam" id="PF00126">
    <property type="entry name" value="HTH_1"/>
    <property type="match status" value="1"/>
</dbReference>
<dbReference type="GO" id="GO:0003700">
    <property type="term" value="F:DNA-binding transcription factor activity"/>
    <property type="evidence" value="ECO:0007669"/>
    <property type="project" value="InterPro"/>
</dbReference>
<dbReference type="GO" id="GO:0006351">
    <property type="term" value="P:DNA-templated transcription"/>
    <property type="evidence" value="ECO:0007669"/>
    <property type="project" value="TreeGrafter"/>
</dbReference>
<dbReference type="PANTHER" id="PTHR30537">
    <property type="entry name" value="HTH-TYPE TRANSCRIPTIONAL REGULATOR"/>
    <property type="match status" value="1"/>
</dbReference>